<proteinExistence type="predicted"/>
<dbReference type="Gene3D" id="2.60.15.10">
    <property type="entry name" value="F0F1 ATP synthase delta/epsilon subunit, N-terminal"/>
    <property type="match status" value="1"/>
</dbReference>
<evidence type="ECO:0000256" key="2">
    <source>
        <dbReference type="SAM" id="MobiDB-lite"/>
    </source>
</evidence>
<comment type="caution">
    <text evidence="4">The sequence shown here is derived from an EMBL/GenBank/DDBJ whole genome shotgun (WGS) entry which is preliminary data.</text>
</comment>
<reference evidence="5" key="1">
    <citation type="submission" date="2018-06" db="EMBL/GenBank/DDBJ databases">
        <authorList>
            <person name="Martinez Ocampo F."/>
            <person name="Quiroz Castaneda R.E."/>
            <person name="Rojas Lopez X."/>
        </authorList>
    </citation>
    <scope>NUCLEOTIDE SEQUENCE [LARGE SCALE GENOMIC DNA]</scope>
    <source>
        <strain evidence="5">INIFAP02</strain>
    </source>
</reference>
<evidence type="ECO:0000313" key="4">
    <source>
        <dbReference type="EMBL" id="RAO95091.1"/>
    </source>
</evidence>
<feature type="domain" description="ATP synthase F1 complex delta/epsilon subunit N-terminal" evidence="3">
    <location>
        <begin position="52"/>
        <end position="135"/>
    </location>
</feature>
<protein>
    <recommendedName>
        <fullName evidence="3">ATP synthase F1 complex delta/epsilon subunit N-terminal domain-containing protein</fullName>
    </recommendedName>
</protein>
<dbReference type="InterPro" id="IPR036771">
    <property type="entry name" value="ATPsynth_dsu/esu_N"/>
</dbReference>
<dbReference type="Proteomes" id="UP000249762">
    <property type="component" value="Unassembled WGS sequence"/>
</dbReference>
<keyword evidence="1" id="KW-0139">CF(1)</keyword>
<dbReference type="RefSeq" id="WP_112665351.1">
    <property type="nucleotide sequence ID" value="NZ_QKVO01000004.1"/>
</dbReference>
<evidence type="ECO:0000256" key="1">
    <source>
        <dbReference type="ARBA" id="ARBA00023196"/>
    </source>
</evidence>
<dbReference type="OrthoDB" id="399033at2"/>
<feature type="region of interest" description="Disordered" evidence="2">
    <location>
        <begin position="1"/>
        <end position="44"/>
    </location>
</feature>
<dbReference type="SUPFAM" id="SSF51344">
    <property type="entry name" value="Epsilon subunit of F1F0-ATP synthase N-terminal domain"/>
    <property type="match status" value="1"/>
</dbReference>
<keyword evidence="5" id="KW-1185">Reference proteome</keyword>
<gene>
    <name evidence="4" type="ORF">DNK47_01645</name>
</gene>
<evidence type="ECO:0000313" key="5">
    <source>
        <dbReference type="Proteomes" id="UP000249762"/>
    </source>
</evidence>
<dbReference type="AlphaFoldDB" id="A0A328PUK8"/>
<dbReference type="GO" id="GO:0015986">
    <property type="term" value="P:proton motive force-driven ATP synthesis"/>
    <property type="evidence" value="ECO:0007669"/>
    <property type="project" value="InterPro"/>
</dbReference>
<keyword evidence="1" id="KW-0066">ATP synthesis</keyword>
<organism evidence="4 5">
    <name type="scientific">Mycoplasma wenyonii</name>
    <dbReference type="NCBI Taxonomy" id="65123"/>
    <lineage>
        <taxon>Bacteria</taxon>
        <taxon>Bacillati</taxon>
        <taxon>Mycoplasmatota</taxon>
        <taxon>Mollicutes</taxon>
        <taxon>Mycoplasmataceae</taxon>
        <taxon>Mycoplasma</taxon>
    </lineage>
</organism>
<dbReference type="Pfam" id="PF02823">
    <property type="entry name" value="ATP-synt_DE_N"/>
    <property type="match status" value="1"/>
</dbReference>
<feature type="compositionally biased region" description="Basic and acidic residues" evidence="2">
    <location>
        <begin position="16"/>
        <end position="40"/>
    </location>
</feature>
<sequence>MAKLKTLKQSLKKQVKKEEKEAKEAKEVKPTNPPRHERLKVNRLASPDQPIRVRILGPTEIFVSEDVKSLQVNLPDGKMSINRRYASVIERLKEGEIKLNLAYPSSSGSGQEKRYQISSGWLITSHNLCEILVKSCKES</sequence>
<name>A0A328PUK8_9MOLU</name>
<dbReference type="EMBL" id="QKVO01000004">
    <property type="protein sequence ID" value="RAO95091.1"/>
    <property type="molecule type" value="Genomic_DNA"/>
</dbReference>
<dbReference type="GO" id="GO:0045259">
    <property type="term" value="C:proton-transporting ATP synthase complex"/>
    <property type="evidence" value="ECO:0007669"/>
    <property type="project" value="UniProtKB-KW"/>
</dbReference>
<evidence type="ECO:0000259" key="3">
    <source>
        <dbReference type="Pfam" id="PF02823"/>
    </source>
</evidence>
<dbReference type="InterPro" id="IPR020546">
    <property type="entry name" value="ATP_synth_F1_dsu/esu_N"/>
</dbReference>
<accession>A0A328PUK8</accession>